<keyword evidence="2" id="KW-1185">Reference proteome</keyword>
<accession>A0ABQ9FM90</accession>
<dbReference type="Proteomes" id="UP001217089">
    <property type="component" value="Unassembled WGS sequence"/>
</dbReference>
<dbReference type="EMBL" id="JARBDR010000214">
    <property type="protein sequence ID" value="KAJ8318384.1"/>
    <property type="molecule type" value="Genomic_DNA"/>
</dbReference>
<evidence type="ECO:0008006" key="3">
    <source>
        <dbReference type="Google" id="ProtNLM"/>
    </source>
</evidence>
<comment type="caution">
    <text evidence="1">The sequence shown here is derived from an EMBL/GenBank/DDBJ whole genome shotgun (WGS) entry which is preliminary data.</text>
</comment>
<reference evidence="1 2" key="1">
    <citation type="submission" date="2022-12" db="EMBL/GenBank/DDBJ databases">
        <title>Chromosome-level genome of Tegillarca granosa.</title>
        <authorList>
            <person name="Kim J."/>
        </authorList>
    </citation>
    <scope>NUCLEOTIDE SEQUENCE [LARGE SCALE GENOMIC DNA]</scope>
    <source>
        <strain evidence="1">Teg-2019</strain>
        <tissue evidence="1">Adductor muscle</tissue>
    </source>
</reference>
<organism evidence="1 2">
    <name type="scientific">Tegillarca granosa</name>
    <name type="common">Malaysian cockle</name>
    <name type="synonym">Anadara granosa</name>
    <dbReference type="NCBI Taxonomy" id="220873"/>
    <lineage>
        <taxon>Eukaryota</taxon>
        <taxon>Metazoa</taxon>
        <taxon>Spiralia</taxon>
        <taxon>Lophotrochozoa</taxon>
        <taxon>Mollusca</taxon>
        <taxon>Bivalvia</taxon>
        <taxon>Autobranchia</taxon>
        <taxon>Pteriomorphia</taxon>
        <taxon>Arcoida</taxon>
        <taxon>Arcoidea</taxon>
        <taxon>Arcidae</taxon>
        <taxon>Tegillarca</taxon>
    </lineage>
</organism>
<gene>
    <name evidence="1" type="ORF">KUTeg_003475</name>
</gene>
<name>A0ABQ9FM90_TEGGR</name>
<sequence length="73" mass="8667">MLQVRLQIHIWGLSGHFLASILMNSGQHRQQQQYIPDDLCIDSGYWQNQLCNEYWPVRYEALTKREFASTLIL</sequence>
<evidence type="ECO:0000313" key="2">
    <source>
        <dbReference type="Proteomes" id="UP001217089"/>
    </source>
</evidence>
<proteinExistence type="predicted"/>
<evidence type="ECO:0000313" key="1">
    <source>
        <dbReference type="EMBL" id="KAJ8318384.1"/>
    </source>
</evidence>
<protein>
    <recommendedName>
        <fullName evidence="3">Secreted protein</fullName>
    </recommendedName>
</protein>